<feature type="domain" description="Acyl-CoA dehydrogenase/oxidase N-terminal" evidence="9">
    <location>
        <begin position="10"/>
        <end position="122"/>
    </location>
</feature>
<dbReference type="InterPro" id="IPR050741">
    <property type="entry name" value="Acyl-CoA_dehydrogenase"/>
</dbReference>
<comment type="similarity">
    <text evidence="2 6">Belongs to the acyl-CoA dehydrogenase family.</text>
</comment>
<dbReference type="GO" id="GO:0003995">
    <property type="term" value="F:acyl-CoA dehydrogenase activity"/>
    <property type="evidence" value="ECO:0007669"/>
    <property type="project" value="TreeGrafter"/>
</dbReference>
<sequence length="392" mass="42237">MTFAGFDLAPELRDLRDLMARFVREQIVPAERAAGAEAKELPGGVLGELRAKARAAGLWCLEAPQEYGGGGLGAFEMAVLHEEACKHKFAFPHAGGGVFGHSPPVVLYQGSESLIERFVRPTVEHGWTSFTAIAESDGGTDPARAIRTTAVRKGDSYVLTGRKMWITNADRAHYGVIYARTSAGISAFAVETSSAGFRTRPIPVIRDHWPTEVVLDDVVVPAENLIGDEGAGLSLAAGWLVRGRLGYAARAVGIAAEAIRLATEWAIDRETFGAVLASRQSVQWAIADAQISVNAARWLTWEAAWRHDAGEDARLAAAMAKLFATEMAYKTVDAMMQILGGMGVARELPLEHWLRDLRVARLVEGSSEALRMQVARKVIGPAVSGKKADRPA</sequence>
<evidence type="ECO:0000256" key="6">
    <source>
        <dbReference type="RuleBase" id="RU362125"/>
    </source>
</evidence>
<dbReference type="GO" id="GO:0005737">
    <property type="term" value="C:cytoplasm"/>
    <property type="evidence" value="ECO:0007669"/>
    <property type="project" value="TreeGrafter"/>
</dbReference>
<dbReference type="GO" id="GO:0033539">
    <property type="term" value="P:fatty acid beta-oxidation using acyl-CoA dehydrogenase"/>
    <property type="evidence" value="ECO:0007669"/>
    <property type="project" value="TreeGrafter"/>
</dbReference>
<dbReference type="InterPro" id="IPR046373">
    <property type="entry name" value="Acyl-CoA_Oxase/DH_mid-dom_sf"/>
</dbReference>
<accession>A0A6F8YQX0</accession>
<dbReference type="InterPro" id="IPR006091">
    <property type="entry name" value="Acyl-CoA_Oxase/DH_mid-dom"/>
</dbReference>
<dbReference type="SUPFAM" id="SSF47203">
    <property type="entry name" value="Acyl-CoA dehydrogenase C-terminal domain-like"/>
    <property type="match status" value="1"/>
</dbReference>
<evidence type="ECO:0000256" key="3">
    <source>
        <dbReference type="ARBA" id="ARBA00022630"/>
    </source>
</evidence>
<dbReference type="PANTHER" id="PTHR48083:SF2">
    <property type="entry name" value="MEDIUM-CHAIN SPECIFIC ACYL-COA DEHYDROGENASE, MITOCHONDRIAL"/>
    <property type="match status" value="1"/>
</dbReference>
<reference evidence="10 11" key="2">
    <citation type="submission" date="2020-03" db="EMBL/GenBank/DDBJ databases">
        <authorList>
            <person name="Ichikawa N."/>
            <person name="Kimura A."/>
            <person name="Kitahashi Y."/>
            <person name="Uohara A."/>
        </authorList>
    </citation>
    <scope>NUCLEOTIDE SEQUENCE [LARGE SCALE GENOMIC DNA]</scope>
    <source>
        <strain evidence="10 11">NBRC 105367</strain>
    </source>
</reference>
<evidence type="ECO:0000259" key="9">
    <source>
        <dbReference type="Pfam" id="PF02771"/>
    </source>
</evidence>
<dbReference type="EMBL" id="AP022871">
    <property type="protein sequence ID" value="BCB88585.1"/>
    <property type="molecule type" value="Genomic_DNA"/>
</dbReference>
<dbReference type="PANTHER" id="PTHR48083">
    <property type="entry name" value="MEDIUM-CHAIN SPECIFIC ACYL-COA DEHYDROGENASE, MITOCHONDRIAL-RELATED"/>
    <property type="match status" value="1"/>
</dbReference>
<dbReference type="FunFam" id="1.20.140.10:FF:000001">
    <property type="entry name" value="Acyl-CoA dehydrogenase"/>
    <property type="match status" value="1"/>
</dbReference>
<keyword evidence="3 6" id="KW-0285">Flavoprotein</keyword>
<dbReference type="Pfam" id="PF02771">
    <property type="entry name" value="Acyl-CoA_dh_N"/>
    <property type="match status" value="1"/>
</dbReference>
<dbReference type="Gene3D" id="1.20.140.10">
    <property type="entry name" value="Butyryl-CoA Dehydrogenase, subunit A, domain 3"/>
    <property type="match status" value="1"/>
</dbReference>
<reference evidence="10 11" key="1">
    <citation type="submission" date="2020-03" db="EMBL/GenBank/DDBJ databases">
        <title>Whole genome shotgun sequence of Phytohabitans suffuscus NBRC 105367.</title>
        <authorList>
            <person name="Komaki H."/>
            <person name="Tamura T."/>
        </authorList>
    </citation>
    <scope>NUCLEOTIDE SEQUENCE [LARGE SCALE GENOMIC DNA]</scope>
    <source>
        <strain evidence="10 11">NBRC 105367</strain>
    </source>
</reference>
<protein>
    <submittedName>
        <fullName evidence="10">Acyl-CoA dehydrogenase</fullName>
    </submittedName>
</protein>
<dbReference type="AlphaFoldDB" id="A0A6F8YQX0"/>
<dbReference type="InterPro" id="IPR036250">
    <property type="entry name" value="AcylCo_DH-like_C"/>
</dbReference>
<proteinExistence type="inferred from homology"/>
<feature type="domain" description="Acyl-CoA oxidase/dehydrogenase middle" evidence="8">
    <location>
        <begin position="132"/>
        <end position="218"/>
    </location>
</feature>
<keyword evidence="11" id="KW-1185">Reference proteome</keyword>
<dbReference type="Gene3D" id="1.10.540.10">
    <property type="entry name" value="Acyl-CoA dehydrogenase/oxidase, N-terminal domain"/>
    <property type="match status" value="1"/>
</dbReference>
<evidence type="ECO:0000256" key="4">
    <source>
        <dbReference type="ARBA" id="ARBA00022827"/>
    </source>
</evidence>
<dbReference type="InterPro" id="IPR013786">
    <property type="entry name" value="AcylCoA_DH/ox_N"/>
</dbReference>
<dbReference type="Gene3D" id="2.40.110.10">
    <property type="entry name" value="Butyryl-CoA Dehydrogenase, subunit A, domain 2"/>
    <property type="match status" value="1"/>
</dbReference>
<organism evidence="10 11">
    <name type="scientific">Phytohabitans suffuscus</name>
    <dbReference type="NCBI Taxonomy" id="624315"/>
    <lineage>
        <taxon>Bacteria</taxon>
        <taxon>Bacillati</taxon>
        <taxon>Actinomycetota</taxon>
        <taxon>Actinomycetes</taxon>
        <taxon>Micromonosporales</taxon>
        <taxon>Micromonosporaceae</taxon>
    </lineage>
</organism>
<dbReference type="Proteomes" id="UP000503011">
    <property type="component" value="Chromosome"/>
</dbReference>
<dbReference type="Pfam" id="PF00441">
    <property type="entry name" value="Acyl-CoA_dh_1"/>
    <property type="match status" value="1"/>
</dbReference>
<comment type="cofactor">
    <cofactor evidence="1 6">
        <name>FAD</name>
        <dbReference type="ChEBI" id="CHEBI:57692"/>
    </cofactor>
</comment>
<gene>
    <name evidence="10" type="primary">acd_2</name>
    <name evidence="10" type="ORF">Psuf_058980</name>
</gene>
<feature type="domain" description="Acyl-CoA dehydrogenase/oxidase C-terminal" evidence="7">
    <location>
        <begin position="230"/>
        <end position="378"/>
    </location>
</feature>
<keyword evidence="5 6" id="KW-0560">Oxidoreductase</keyword>
<dbReference type="CDD" id="cd00567">
    <property type="entry name" value="ACAD"/>
    <property type="match status" value="1"/>
</dbReference>
<evidence type="ECO:0000256" key="2">
    <source>
        <dbReference type="ARBA" id="ARBA00009347"/>
    </source>
</evidence>
<evidence type="ECO:0000259" key="7">
    <source>
        <dbReference type="Pfam" id="PF00441"/>
    </source>
</evidence>
<evidence type="ECO:0000313" key="11">
    <source>
        <dbReference type="Proteomes" id="UP000503011"/>
    </source>
</evidence>
<dbReference type="InterPro" id="IPR009100">
    <property type="entry name" value="AcylCoA_DH/oxidase_NM_dom_sf"/>
</dbReference>
<evidence type="ECO:0000313" key="10">
    <source>
        <dbReference type="EMBL" id="BCB88585.1"/>
    </source>
</evidence>
<evidence type="ECO:0000256" key="1">
    <source>
        <dbReference type="ARBA" id="ARBA00001974"/>
    </source>
</evidence>
<evidence type="ECO:0000259" key="8">
    <source>
        <dbReference type="Pfam" id="PF02770"/>
    </source>
</evidence>
<keyword evidence="4 6" id="KW-0274">FAD</keyword>
<dbReference type="SUPFAM" id="SSF56645">
    <property type="entry name" value="Acyl-CoA dehydrogenase NM domain-like"/>
    <property type="match status" value="1"/>
</dbReference>
<evidence type="ECO:0000256" key="5">
    <source>
        <dbReference type="ARBA" id="ARBA00023002"/>
    </source>
</evidence>
<dbReference type="InterPro" id="IPR009075">
    <property type="entry name" value="AcylCo_DH/oxidase_C"/>
</dbReference>
<dbReference type="GO" id="GO:0050660">
    <property type="term" value="F:flavin adenine dinucleotide binding"/>
    <property type="evidence" value="ECO:0007669"/>
    <property type="project" value="InterPro"/>
</dbReference>
<name>A0A6F8YQX0_9ACTN</name>
<dbReference type="KEGG" id="psuu:Psuf_058980"/>
<dbReference type="InterPro" id="IPR037069">
    <property type="entry name" value="AcylCoA_DH/ox_N_sf"/>
</dbReference>
<dbReference type="Pfam" id="PF02770">
    <property type="entry name" value="Acyl-CoA_dh_M"/>
    <property type="match status" value="1"/>
</dbReference>